<sequence>MVKILVSSCLLGCAVRYNGSAVEVHSADFNWLLETQDIVALCPEISVGLPIPRVPAEILGGDGVAVLSGSAQILGSDKSDLSDKFVLGAELALRLCKEQDIQYAVLTENSPSCGSQYIYDGNFSGIKKKGSGVVAAILMQSGIRVFSQYAASELRRLISIVR</sequence>
<gene>
    <name evidence="1" type="ORF">MO867_07265</name>
</gene>
<dbReference type="Pfam" id="PF04463">
    <property type="entry name" value="2-thiour_desulf"/>
    <property type="match status" value="1"/>
</dbReference>
<dbReference type="InterPro" id="IPR007553">
    <property type="entry name" value="2-thiour_desulf"/>
</dbReference>
<keyword evidence="2" id="KW-1185">Reference proteome</keyword>
<accession>A0A9X2J767</accession>
<reference evidence="1" key="1">
    <citation type="journal article" date="2022" name="Arch. Microbiol.">
        <title>Microbulbifer okhotskensis sp. nov., isolated from a deep bottom sediment of the Okhotsk Sea.</title>
        <authorList>
            <person name="Romanenko L."/>
            <person name="Kurilenko V."/>
            <person name="Otstavnykh N."/>
            <person name="Velansky P."/>
            <person name="Isaeva M."/>
            <person name="Mikhailov V."/>
        </authorList>
    </citation>
    <scope>NUCLEOTIDE SEQUENCE</scope>
    <source>
        <strain evidence="1">OS29</strain>
    </source>
</reference>
<organism evidence="1 2">
    <name type="scientific">Microbulbifer okhotskensis</name>
    <dbReference type="NCBI Taxonomy" id="2926617"/>
    <lineage>
        <taxon>Bacteria</taxon>
        <taxon>Pseudomonadati</taxon>
        <taxon>Pseudomonadota</taxon>
        <taxon>Gammaproteobacteria</taxon>
        <taxon>Cellvibrionales</taxon>
        <taxon>Microbulbiferaceae</taxon>
        <taxon>Microbulbifer</taxon>
    </lineage>
</organism>
<evidence type="ECO:0000313" key="2">
    <source>
        <dbReference type="Proteomes" id="UP001139028"/>
    </source>
</evidence>
<protein>
    <submittedName>
        <fullName evidence="1">DUF523 domain-containing protein</fullName>
    </submittedName>
</protein>
<dbReference type="PANTHER" id="PTHR30087:SF1">
    <property type="entry name" value="HYPOTHETICAL CYTOSOLIC PROTEIN"/>
    <property type="match status" value="1"/>
</dbReference>
<comment type="caution">
    <text evidence="1">The sequence shown here is derived from an EMBL/GenBank/DDBJ whole genome shotgun (WGS) entry which is preliminary data.</text>
</comment>
<dbReference type="RefSeq" id="WP_252465641.1">
    <property type="nucleotide sequence ID" value="NZ_JALBWM010000021.1"/>
</dbReference>
<proteinExistence type="predicted"/>
<evidence type="ECO:0000313" key="1">
    <source>
        <dbReference type="EMBL" id="MCO1334141.1"/>
    </source>
</evidence>
<dbReference type="Proteomes" id="UP001139028">
    <property type="component" value="Unassembled WGS sequence"/>
</dbReference>
<name>A0A9X2J767_9GAMM</name>
<dbReference type="AlphaFoldDB" id="A0A9X2J767"/>
<dbReference type="PANTHER" id="PTHR30087">
    <property type="entry name" value="INNER MEMBRANE PROTEIN"/>
    <property type="match status" value="1"/>
</dbReference>
<dbReference type="EMBL" id="JALBWM010000021">
    <property type="protein sequence ID" value="MCO1334141.1"/>
    <property type="molecule type" value="Genomic_DNA"/>
</dbReference>